<feature type="non-terminal residue" evidence="1">
    <location>
        <position position="493"/>
    </location>
</feature>
<dbReference type="Proteomes" id="UP001208570">
    <property type="component" value="Unassembled WGS sequence"/>
</dbReference>
<evidence type="ECO:0000313" key="1">
    <source>
        <dbReference type="EMBL" id="KAK2145907.1"/>
    </source>
</evidence>
<keyword evidence="2" id="KW-1185">Reference proteome</keyword>
<dbReference type="Pfam" id="PF10142">
    <property type="entry name" value="PhoPQ_related"/>
    <property type="match status" value="1"/>
</dbReference>
<dbReference type="SUPFAM" id="SSF53474">
    <property type="entry name" value="alpha/beta-Hydrolases"/>
    <property type="match status" value="1"/>
</dbReference>
<sequence length="493" mass="56701">PKAAQNEPVPLSAMLTKGAVRDNLPPDDLTPLDEYVHAPDDVYQWEEIDYYNMTMIGCHTYIINFTSQTWQTPEFSTQPVWFHYLVVHVPLNFTHKDAGVMYIEGGGNDSDPPDPDSDTVILTCQIAKESGSVGALLKMIPNQPIRYFDDPEGRNKTEDESIAWTWRKYINNQSDPTVLLQFPMTKGAIRAMDTINAVVKEKDPESDVKRFMTAGGSKRGWVTWLTACIDKRVVVVSPIVLSILNFNQNLHGHYESLGGWTYVFNDYYEVNLTRELDNPSVQMMMDHIDPYSYRGRMTMPKLVFSATGDEFFMPDDSYNFFDDLKEPKYMEMMHNTNHGMIFSYLRLYKALTVYWISYLEETPKPNLTWSIERDVEGGSITLYTDTVPKEVNAYFADTMHPERRDFRWTVLNGTQPIFWNDTSELIEELDAYTYRIYMNVSDTANYRGFFINAVFEGPAVSDYDFDMTTEVNIVPPGKPFPPCVGEECYGTLV</sequence>
<dbReference type="Gene3D" id="3.40.50.1820">
    <property type="entry name" value="alpha/beta hydrolase"/>
    <property type="match status" value="1"/>
</dbReference>
<dbReference type="PANTHER" id="PTHR31497">
    <property type="entry name" value="AUTOCRINE PROLIFERATION REPRESSOR PROTEIN A"/>
    <property type="match status" value="1"/>
</dbReference>
<name>A0AAD9J4C4_9ANNE</name>
<dbReference type="AlphaFoldDB" id="A0AAD9J4C4"/>
<gene>
    <name evidence="1" type="ORF">LSH36_648g01071</name>
</gene>
<reference evidence="1" key="1">
    <citation type="journal article" date="2023" name="Mol. Biol. Evol.">
        <title>Third-Generation Sequencing Reveals the Adaptive Role of the Epigenome in Three Deep-Sea Polychaetes.</title>
        <authorList>
            <person name="Perez M."/>
            <person name="Aroh O."/>
            <person name="Sun Y."/>
            <person name="Lan Y."/>
            <person name="Juniper S.K."/>
            <person name="Young C.R."/>
            <person name="Angers B."/>
            <person name="Qian P.Y."/>
        </authorList>
    </citation>
    <scope>NUCLEOTIDE SEQUENCE</scope>
    <source>
        <strain evidence="1">P08H-3</strain>
    </source>
</reference>
<dbReference type="PANTHER" id="PTHR31497:SF0">
    <property type="entry name" value="AUTOCRINE PROLIFERATION REPRESSOR PROTEIN A"/>
    <property type="match status" value="1"/>
</dbReference>
<dbReference type="EMBL" id="JAODUP010000648">
    <property type="protein sequence ID" value="KAK2145907.1"/>
    <property type="molecule type" value="Genomic_DNA"/>
</dbReference>
<dbReference type="InterPro" id="IPR009199">
    <property type="entry name" value="PhoPQ-act_pathogen-rel_PqaA"/>
</dbReference>
<comment type="caution">
    <text evidence="1">The sequence shown here is derived from an EMBL/GenBank/DDBJ whole genome shotgun (WGS) entry which is preliminary data.</text>
</comment>
<proteinExistence type="predicted"/>
<accession>A0AAD9J4C4</accession>
<organism evidence="1 2">
    <name type="scientific">Paralvinella palmiformis</name>
    <dbReference type="NCBI Taxonomy" id="53620"/>
    <lineage>
        <taxon>Eukaryota</taxon>
        <taxon>Metazoa</taxon>
        <taxon>Spiralia</taxon>
        <taxon>Lophotrochozoa</taxon>
        <taxon>Annelida</taxon>
        <taxon>Polychaeta</taxon>
        <taxon>Sedentaria</taxon>
        <taxon>Canalipalpata</taxon>
        <taxon>Terebellida</taxon>
        <taxon>Terebelliformia</taxon>
        <taxon>Alvinellidae</taxon>
        <taxon>Paralvinella</taxon>
    </lineage>
</organism>
<evidence type="ECO:0000313" key="2">
    <source>
        <dbReference type="Proteomes" id="UP001208570"/>
    </source>
</evidence>
<protein>
    <submittedName>
        <fullName evidence="1">Uncharacterized protein</fullName>
    </submittedName>
</protein>
<dbReference type="InterPro" id="IPR029058">
    <property type="entry name" value="AB_hydrolase_fold"/>
</dbReference>